<evidence type="ECO:0000313" key="1">
    <source>
        <dbReference type="EMBL" id="PRQ25380.1"/>
    </source>
</evidence>
<accession>A0A2P6PTX8</accession>
<keyword evidence="2" id="KW-1185">Reference proteome</keyword>
<dbReference type="Gramene" id="PRQ25380">
    <property type="protein sequence ID" value="PRQ25380"/>
    <property type="gene ID" value="RchiOBHm_Chr6g0283081"/>
</dbReference>
<name>A0A2P6PTX8_ROSCH</name>
<gene>
    <name evidence="1" type="ORF">RchiOBHm_Chr6g0283081</name>
</gene>
<evidence type="ECO:0000313" key="2">
    <source>
        <dbReference type="Proteomes" id="UP000238479"/>
    </source>
</evidence>
<proteinExistence type="predicted"/>
<organism evidence="1 2">
    <name type="scientific">Rosa chinensis</name>
    <name type="common">China rose</name>
    <dbReference type="NCBI Taxonomy" id="74649"/>
    <lineage>
        <taxon>Eukaryota</taxon>
        <taxon>Viridiplantae</taxon>
        <taxon>Streptophyta</taxon>
        <taxon>Embryophyta</taxon>
        <taxon>Tracheophyta</taxon>
        <taxon>Spermatophyta</taxon>
        <taxon>Magnoliopsida</taxon>
        <taxon>eudicotyledons</taxon>
        <taxon>Gunneridae</taxon>
        <taxon>Pentapetalae</taxon>
        <taxon>rosids</taxon>
        <taxon>fabids</taxon>
        <taxon>Rosales</taxon>
        <taxon>Rosaceae</taxon>
        <taxon>Rosoideae</taxon>
        <taxon>Rosoideae incertae sedis</taxon>
        <taxon>Rosa</taxon>
    </lineage>
</organism>
<dbReference type="OMA" id="DYHCLPW"/>
<dbReference type="AlphaFoldDB" id="A0A2P6PTX8"/>
<protein>
    <submittedName>
        <fullName evidence="1">Uncharacterized protein</fullName>
    </submittedName>
</protein>
<dbReference type="EMBL" id="PDCK01000044">
    <property type="protein sequence ID" value="PRQ25380.1"/>
    <property type="molecule type" value="Genomic_DNA"/>
</dbReference>
<reference evidence="1 2" key="1">
    <citation type="journal article" date="2018" name="Nat. Genet.">
        <title>The Rosa genome provides new insights in the design of modern roses.</title>
        <authorList>
            <person name="Bendahmane M."/>
        </authorList>
    </citation>
    <scope>NUCLEOTIDE SEQUENCE [LARGE SCALE GENOMIC DNA]</scope>
    <source>
        <strain evidence="2">cv. Old Blush</strain>
    </source>
</reference>
<dbReference type="Proteomes" id="UP000238479">
    <property type="component" value="Chromosome 6"/>
</dbReference>
<dbReference type="STRING" id="74649.A0A2P6PTX8"/>
<sequence>MGQCLGCFYEDHSIDDVLKPDYHCLPWCLGSAAAGHFFLRVQQLDIRCETKTKIYF</sequence>
<comment type="caution">
    <text evidence="1">The sequence shown here is derived from an EMBL/GenBank/DDBJ whole genome shotgun (WGS) entry which is preliminary data.</text>
</comment>